<evidence type="ECO:0000259" key="8">
    <source>
        <dbReference type="Pfam" id="PF01979"/>
    </source>
</evidence>
<dbReference type="EMBL" id="QXQB01000001">
    <property type="protein sequence ID" value="RJX41834.1"/>
    <property type="molecule type" value="Genomic_DNA"/>
</dbReference>
<feature type="binding site" evidence="7">
    <location>
        <position position="122"/>
    </location>
    <ligand>
        <name>Zn(2+)</name>
        <dbReference type="ChEBI" id="CHEBI:29105"/>
    </ligand>
</feature>
<proteinExistence type="inferred from homology"/>
<keyword evidence="3 4" id="KW-0378">Hydrolase</keyword>
<dbReference type="SUPFAM" id="SSF51556">
    <property type="entry name" value="Metallo-dependent hydrolases"/>
    <property type="match status" value="1"/>
</dbReference>
<dbReference type="PANTHER" id="PTHR11113">
    <property type="entry name" value="N-ACETYLGLUCOSAMINE-6-PHOSPHATE DEACETYLASE"/>
    <property type="match status" value="1"/>
</dbReference>
<reference evidence="9 10" key="1">
    <citation type="submission" date="2018-09" db="EMBL/GenBank/DDBJ databases">
        <title>Paenibacillus aracenensis nov. sp. isolated from a cave in southern Spain.</title>
        <authorList>
            <person name="Jurado V."/>
            <person name="Gutierrez-Patricio S."/>
            <person name="Gonzalez-Pimentel J.L."/>
            <person name="Miller A.Z."/>
            <person name="Laiz L."/>
            <person name="Saiz-Jimenez C."/>
        </authorList>
    </citation>
    <scope>NUCLEOTIDE SEQUENCE [LARGE SCALE GENOMIC DNA]</scope>
    <source>
        <strain evidence="9 10">JCM 19203</strain>
    </source>
</reference>
<dbReference type="PIRSF" id="PIRSF038994">
    <property type="entry name" value="NagA"/>
    <property type="match status" value="1"/>
</dbReference>
<feature type="active site" description="Proton donor/acceptor" evidence="5">
    <location>
        <position position="268"/>
    </location>
</feature>
<comment type="similarity">
    <text evidence="1 4">Belongs to the metallo-dependent hydrolases superfamily. NagA family.</text>
</comment>
<dbReference type="PANTHER" id="PTHR11113:SF14">
    <property type="entry name" value="N-ACETYLGLUCOSAMINE-6-PHOSPHATE DEACETYLASE"/>
    <property type="match status" value="1"/>
</dbReference>
<dbReference type="InterPro" id="IPR032466">
    <property type="entry name" value="Metal_Hydrolase"/>
</dbReference>
<dbReference type="Pfam" id="PF01979">
    <property type="entry name" value="Amidohydro_1"/>
    <property type="match status" value="1"/>
</dbReference>
<evidence type="ECO:0000313" key="9">
    <source>
        <dbReference type="EMBL" id="RJX41834.1"/>
    </source>
</evidence>
<sequence>MPGRLEAIHYESGELVQVELSGGKIERMTRLDEERDNQPWIAPGLLDLQINGYQGMDFNTLPIASGMPQQFTRALWAEGVTSYLPTVITNSSEAIAEAVVAIAAACAADAYTDYAVAGIHLEGPFISPEDGPRGAHGKAFVRPPDWELFQRWQEAAQGKIKIITLSPEWPGSAKFIEKVTASGVIVSIGHTSATAEQIREAASAGASMSTHLGNGAHLMLPRHPNYIWEQLAQDQLWACMIADGFHLPESVLKVIMKVKGERAMLVSDAVQLAGMPPGEYAPHIGGKVVLTPEGRLHLADQLNLLAGSAQMLLRGVEQMTRLKLCTFAEAWNMASIRPRAFLNGNGKELAFGAGTAADFVLLDRDGDSLRIRETYVQGVRV</sequence>
<dbReference type="Proteomes" id="UP000267798">
    <property type="component" value="Unassembled WGS sequence"/>
</dbReference>
<feature type="binding site" evidence="6">
    <location>
        <position position="246"/>
    </location>
    <ligand>
        <name>substrate</name>
    </ligand>
</feature>
<dbReference type="Gene3D" id="3.20.20.140">
    <property type="entry name" value="Metal-dependent hydrolases"/>
    <property type="match status" value="1"/>
</dbReference>
<feature type="binding site" evidence="6">
    <location>
        <position position="135"/>
    </location>
    <ligand>
        <name>substrate</name>
    </ligand>
</feature>
<evidence type="ECO:0000256" key="4">
    <source>
        <dbReference type="PIRNR" id="PIRNR038994"/>
    </source>
</evidence>
<protein>
    <submittedName>
        <fullName evidence="9">N-acetylglucosamine-6-phosphate deacetylase</fullName>
    </submittedName>
</protein>
<keyword evidence="4" id="KW-0119">Carbohydrate metabolism</keyword>
<dbReference type="AlphaFoldDB" id="A0A3A6Q7K7"/>
<dbReference type="InterPro" id="IPR006680">
    <property type="entry name" value="Amidohydro-rel"/>
</dbReference>
<feature type="binding site" evidence="6">
    <location>
        <begin position="214"/>
        <end position="215"/>
    </location>
    <ligand>
        <name>substrate</name>
    </ligand>
</feature>
<feature type="binding site" evidence="7">
    <location>
        <position position="190"/>
    </location>
    <ligand>
        <name>Zn(2+)</name>
        <dbReference type="ChEBI" id="CHEBI:29105"/>
    </ligand>
</feature>
<evidence type="ECO:0000313" key="10">
    <source>
        <dbReference type="Proteomes" id="UP000267798"/>
    </source>
</evidence>
<evidence type="ECO:0000256" key="3">
    <source>
        <dbReference type="ARBA" id="ARBA00022801"/>
    </source>
</evidence>
<evidence type="ECO:0000256" key="1">
    <source>
        <dbReference type="ARBA" id="ARBA00010716"/>
    </source>
</evidence>
<feature type="domain" description="Amidohydrolase-related" evidence="8">
    <location>
        <begin position="41"/>
        <end position="378"/>
    </location>
</feature>
<organism evidence="9 10">
    <name type="scientific">Paenibacillus pinisoli</name>
    <dbReference type="NCBI Taxonomy" id="1276110"/>
    <lineage>
        <taxon>Bacteria</taxon>
        <taxon>Bacillati</taxon>
        <taxon>Bacillota</taxon>
        <taxon>Bacilli</taxon>
        <taxon>Bacillales</taxon>
        <taxon>Paenibacillaceae</taxon>
        <taxon>Paenibacillus</taxon>
    </lineage>
</organism>
<feature type="binding site" evidence="6">
    <location>
        <position position="222"/>
    </location>
    <ligand>
        <name>substrate</name>
    </ligand>
</feature>
<comment type="caution">
    <text evidence="9">The sequence shown here is derived from an EMBL/GenBank/DDBJ whole genome shotgun (WGS) entry which is preliminary data.</text>
</comment>
<name>A0A3A6Q7K7_9BACL</name>
<dbReference type="InterPro" id="IPR003764">
    <property type="entry name" value="GlcNAc_6-P_deAcase"/>
</dbReference>
<dbReference type="GO" id="GO:0006046">
    <property type="term" value="P:N-acetylglucosamine catabolic process"/>
    <property type="evidence" value="ECO:0007669"/>
    <property type="project" value="TreeGrafter"/>
</dbReference>
<feature type="binding site" evidence="6">
    <location>
        <begin position="305"/>
        <end position="307"/>
    </location>
    <ligand>
        <name>substrate</name>
    </ligand>
</feature>
<evidence type="ECO:0000256" key="7">
    <source>
        <dbReference type="PIRSR" id="PIRSR038994-3"/>
    </source>
</evidence>
<gene>
    <name evidence="9" type="ORF">D3P09_04575</name>
</gene>
<dbReference type="OrthoDB" id="9776488at2"/>
<dbReference type="GO" id="GO:0008448">
    <property type="term" value="F:N-acetylglucosamine-6-phosphate deacetylase activity"/>
    <property type="evidence" value="ECO:0007669"/>
    <property type="project" value="InterPro"/>
</dbReference>
<keyword evidence="2 7" id="KW-0479">Metal-binding</keyword>
<keyword evidence="10" id="KW-1185">Reference proteome</keyword>
<evidence type="ECO:0000256" key="5">
    <source>
        <dbReference type="PIRSR" id="PIRSR038994-1"/>
    </source>
</evidence>
<evidence type="ECO:0000256" key="6">
    <source>
        <dbReference type="PIRSR" id="PIRSR038994-2"/>
    </source>
</evidence>
<accession>A0A3A6Q7K7</accession>
<dbReference type="GO" id="GO:0046872">
    <property type="term" value="F:metal ion binding"/>
    <property type="evidence" value="ECO:0007669"/>
    <property type="project" value="UniProtKB-KW"/>
</dbReference>
<comment type="cofactor">
    <cofactor evidence="7">
        <name>a divalent metal cation</name>
        <dbReference type="ChEBI" id="CHEBI:60240"/>
    </cofactor>
    <text evidence="7">Binds 1 divalent metal cation per subunit.</text>
</comment>
<evidence type="ECO:0000256" key="2">
    <source>
        <dbReference type="ARBA" id="ARBA00022723"/>
    </source>
</evidence>
<feature type="binding site" evidence="7">
    <location>
        <position position="211"/>
    </location>
    <ligand>
        <name>Zn(2+)</name>
        <dbReference type="ChEBI" id="CHEBI:29105"/>
    </ligand>
</feature>